<dbReference type="EMBL" id="OU503043">
    <property type="protein sequence ID" value="CAI9765790.1"/>
    <property type="molecule type" value="Genomic_DNA"/>
</dbReference>
<dbReference type="GO" id="GO:0008270">
    <property type="term" value="F:zinc ion binding"/>
    <property type="evidence" value="ECO:0007669"/>
    <property type="project" value="UniProtKB-KW"/>
</dbReference>
<protein>
    <recommendedName>
        <fullName evidence="5">RING-type domain-containing protein</fullName>
    </recommendedName>
</protein>
<evidence type="ECO:0000313" key="6">
    <source>
        <dbReference type="EMBL" id="CAI9765790.1"/>
    </source>
</evidence>
<dbReference type="Proteomes" id="UP000834106">
    <property type="component" value="Chromosome 8"/>
</dbReference>
<organism evidence="6 7">
    <name type="scientific">Fraxinus pennsylvanica</name>
    <dbReference type="NCBI Taxonomy" id="56036"/>
    <lineage>
        <taxon>Eukaryota</taxon>
        <taxon>Viridiplantae</taxon>
        <taxon>Streptophyta</taxon>
        <taxon>Embryophyta</taxon>
        <taxon>Tracheophyta</taxon>
        <taxon>Spermatophyta</taxon>
        <taxon>Magnoliopsida</taxon>
        <taxon>eudicotyledons</taxon>
        <taxon>Gunneridae</taxon>
        <taxon>Pentapetalae</taxon>
        <taxon>asterids</taxon>
        <taxon>lamiids</taxon>
        <taxon>Lamiales</taxon>
        <taxon>Oleaceae</taxon>
        <taxon>Oleeae</taxon>
        <taxon>Fraxinus</taxon>
    </lineage>
</organism>
<evidence type="ECO:0000256" key="2">
    <source>
        <dbReference type="ARBA" id="ARBA00022771"/>
    </source>
</evidence>
<dbReference type="PANTHER" id="PTHR34451">
    <property type="entry name" value="PHD FINGER FAMILY PROTEIN"/>
    <property type="match status" value="1"/>
</dbReference>
<proteinExistence type="predicted"/>
<dbReference type="InterPro" id="IPR011011">
    <property type="entry name" value="Znf_FYVE_PHD"/>
</dbReference>
<evidence type="ECO:0000256" key="4">
    <source>
        <dbReference type="PROSITE-ProRule" id="PRU00175"/>
    </source>
</evidence>
<accession>A0AAD2DWG1</accession>
<evidence type="ECO:0000256" key="3">
    <source>
        <dbReference type="ARBA" id="ARBA00022833"/>
    </source>
</evidence>
<keyword evidence="7" id="KW-1185">Reference proteome</keyword>
<name>A0AAD2DWG1_9LAMI</name>
<reference evidence="6" key="1">
    <citation type="submission" date="2023-05" db="EMBL/GenBank/DDBJ databases">
        <authorList>
            <person name="Huff M."/>
        </authorList>
    </citation>
    <scope>NUCLEOTIDE SEQUENCE</scope>
</reference>
<keyword evidence="1" id="KW-0479">Metal-binding</keyword>
<sequence length="298" mass="32631">MMLAASRVLINRISHSPPAMTAAGGCGQKKEMHLTKLEVAHEEEAEGVPGTLLPVGWNEKRDAPGKVPTPGKSQRKFNYLCIALSLDSGFSPPLSLYQNLQIPNAKTAKVMGITKQTDCRECGSEDPITLHNLWYRGIYSQLCTACVLAHHVAFFCPICFDVYEDTKLPPPHLRVMCLRCPAVAHISCVHSLPSSSSSSSTRYHCPRCSIPNFTFFNLNASDVQNGNLITKDLAKQFVAAAKIALMSMNKAAVIARENAEKRASEAVVARKRAKEALDKVAFLMLKEAEEDSRSSSNL</sequence>
<dbReference type="PANTHER" id="PTHR34451:SF7">
    <property type="entry name" value="PHD FINGER FAMILY PROTEIN"/>
    <property type="match status" value="1"/>
</dbReference>
<evidence type="ECO:0000259" key="5">
    <source>
        <dbReference type="PROSITE" id="PS50089"/>
    </source>
</evidence>
<dbReference type="PROSITE" id="PS50089">
    <property type="entry name" value="ZF_RING_2"/>
    <property type="match status" value="1"/>
</dbReference>
<dbReference type="InterPro" id="IPR001841">
    <property type="entry name" value="Znf_RING"/>
</dbReference>
<evidence type="ECO:0000313" key="7">
    <source>
        <dbReference type="Proteomes" id="UP000834106"/>
    </source>
</evidence>
<gene>
    <name evidence="6" type="ORF">FPE_LOCUS13220</name>
</gene>
<dbReference type="AlphaFoldDB" id="A0AAD2DWG1"/>
<evidence type="ECO:0000256" key="1">
    <source>
        <dbReference type="ARBA" id="ARBA00022723"/>
    </source>
</evidence>
<keyword evidence="3" id="KW-0862">Zinc</keyword>
<dbReference type="SUPFAM" id="SSF57903">
    <property type="entry name" value="FYVE/PHD zinc finger"/>
    <property type="match status" value="1"/>
</dbReference>
<dbReference type="CDD" id="cd15489">
    <property type="entry name" value="PHD_SF"/>
    <property type="match status" value="1"/>
</dbReference>
<keyword evidence="2 4" id="KW-0863">Zinc-finger</keyword>
<dbReference type="PROSITE" id="PS51257">
    <property type="entry name" value="PROKAR_LIPOPROTEIN"/>
    <property type="match status" value="1"/>
</dbReference>
<feature type="domain" description="RING-type" evidence="5">
    <location>
        <begin position="156"/>
        <end position="209"/>
    </location>
</feature>